<organism evidence="4 5">
    <name type="scientific">Xanthomonas translucens pv. translucens</name>
    <dbReference type="NCBI Taxonomy" id="134875"/>
    <lineage>
        <taxon>Bacteria</taxon>
        <taxon>Pseudomonadati</taxon>
        <taxon>Pseudomonadota</taxon>
        <taxon>Gammaproteobacteria</taxon>
        <taxon>Lysobacterales</taxon>
        <taxon>Lysobacteraceae</taxon>
        <taxon>Xanthomonas</taxon>
        <taxon>Xanthomonas translucens group</taxon>
    </lineage>
</organism>
<feature type="signal peptide" evidence="2">
    <location>
        <begin position="1"/>
        <end position="28"/>
    </location>
</feature>
<dbReference type="SUPFAM" id="SSF56935">
    <property type="entry name" value="Porins"/>
    <property type="match status" value="1"/>
</dbReference>
<dbReference type="InterPro" id="IPR037066">
    <property type="entry name" value="Plug_dom_sf"/>
</dbReference>
<evidence type="ECO:0000259" key="3">
    <source>
        <dbReference type="Pfam" id="PF07715"/>
    </source>
</evidence>
<dbReference type="Proteomes" id="UP001635788">
    <property type="component" value="Unassembled WGS sequence"/>
</dbReference>
<evidence type="ECO:0000256" key="1">
    <source>
        <dbReference type="PROSITE-ProRule" id="PRU01360"/>
    </source>
</evidence>
<dbReference type="PANTHER" id="PTHR32552:SF74">
    <property type="entry name" value="HYDROXAMATE SIDEROPHORE RECEPTOR FHUE"/>
    <property type="match status" value="1"/>
</dbReference>
<proteinExistence type="inferred from homology"/>
<comment type="caution">
    <text evidence="4">The sequence shown here is derived from an EMBL/GenBank/DDBJ whole genome shotgun (WGS) entry which is preliminary data.</text>
</comment>
<keyword evidence="5" id="KW-1185">Reference proteome</keyword>
<dbReference type="Gene3D" id="2.170.130.10">
    <property type="entry name" value="TonB-dependent receptor, plug domain"/>
    <property type="match status" value="1"/>
</dbReference>
<keyword evidence="1" id="KW-0812">Transmembrane</keyword>
<keyword evidence="1" id="KW-0813">Transport</keyword>
<keyword evidence="4" id="KW-0675">Receptor</keyword>
<gene>
    <name evidence="4" type="ORF">ACK3FC_12520</name>
</gene>
<name>A0ABW9KXZ2_XANCT</name>
<sequence>MSAFHPRAAAVRLSALSAGLCIALSAAAQPDAAADPTTLDAINVKAERARGYTVEQTAAATRLALTPQQTPQSLSIVTAQRIEDQHLTSVRDVLDNVTGVSSNAYDTERVLFYARGLLVENMAYDGVPVAPGINAGSADASLDTAIYERIEVLRGASGLLSGAGSWSAPTSRAIPTWTATASRRPCCTAWSMPISAPPPR</sequence>
<keyword evidence="1" id="KW-1134">Transmembrane beta strand</keyword>
<evidence type="ECO:0000313" key="4">
    <source>
        <dbReference type="EMBL" id="MFN6508018.1"/>
    </source>
</evidence>
<feature type="domain" description="TonB-dependent receptor plug" evidence="3">
    <location>
        <begin position="67"/>
        <end position="165"/>
    </location>
</feature>
<dbReference type="RefSeq" id="WP_230938351.1">
    <property type="nucleotide sequence ID" value="NZ_CP064002.1"/>
</dbReference>
<accession>A0ABW9KXZ2</accession>
<evidence type="ECO:0000313" key="5">
    <source>
        <dbReference type="Proteomes" id="UP001635788"/>
    </source>
</evidence>
<dbReference type="PROSITE" id="PS52016">
    <property type="entry name" value="TONB_DEPENDENT_REC_3"/>
    <property type="match status" value="1"/>
</dbReference>
<feature type="chain" id="PRO_5045813656" evidence="2">
    <location>
        <begin position="29"/>
        <end position="200"/>
    </location>
</feature>
<keyword evidence="1" id="KW-0998">Cell outer membrane</keyword>
<comment type="similarity">
    <text evidence="1">Belongs to the TonB-dependent receptor family.</text>
</comment>
<dbReference type="EMBL" id="JBKAMQ010000002">
    <property type="protein sequence ID" value="MFN6508018.1"/>
    <property type="molecule type" value="Genomic_DNA"/>
</dbReference>
<keyword evidence="2" id="KW-0732">Signal</keyword>
<dbReference type="PANTHER" id="PTHR32552">
    <property type="entry name" value="FERRICHROME IRON RECEPTOR-RELATED"/>
    <property type="match status" value="1"/>
</dbReference>
<protein>
    <submittedName>
        <fullName evidence="4">TonB-dependent receptor plug domain-containing protein</fullName>
    </submittedName>
</protein>
<comment type="subcellular location">
    <subcellularLocation>
        <location evidence="1">Cell outer membrane</location>
        <topology evidence="1">Multi-pass membrane protein</topology>
    </subcellularLocation>
</comment>
<evidence type="ECO:0000256" key="2">
    <source>
        <dbReference type="SAM" id="SignalP"/>
    </source>
</evidence>
<dbReference type="Pfam" id="PF07715">
    <property type="entry name" value="Plug"/>
    <property type="match status" value="1"/>
</dbReference>
<reference evidence="4 5" key="1">
    <citation type="submission" date="2024-12" db="EMBL/GenBank/DDBJ databases">
        <authorList>
            <person name="Alaofin S."/>
            <person name="Velasco D."/>
            <person name="Li D."/>
            <person name="Baldwin T."/>
            <person name="Liu Z."/>
            <person name="Schachterle J.K."/>
        </authorList>
    </citation>
    <scope>NUCLEOTIDE SEQUENCE [LARGE SCALE GENOMIC DNA]</scope>
    <source>
        <strain evidence="4 5">B1</strain>
    </source>
</reference>
<dbReference type="GeneID" id="66889262"/>
<keyword evidence="1" id="KW-0472">Membrane</keyword>
<dbReference type="InterPro" id="IPR039426">
    <property type="entry name" value="TonB-dep_rcpt-like"/>
</dbReference>
<dbReference type="InterPro" id="IPR012910">
    <property type="entry name" value="Plug_dom"/>
</dbReference>